<dbReference type="OrthoDB" id="7859418at2"/>
<gene>
    <name evidence="2" type="ORF">LOKVESSMR4R_01348</name>
</gene>
<keyword evidence="3" id="KW-1185">Reference proteome</keyword>
<organism evidence="2 3">
    <name type="scientific">Yoonia vestfoldensis</name>
    <dbReference type="NCBI Taxonomy" id="245188"/>
    <lineage>
        <taxon>Bacteria</taxon>
        <taxon>Pseudomonadati</taxon>
        <taxon>Pseudomonadota</taxon>
        <taxon>Alphaproteobacteria</taxon>
        <taxon>Rhodobacterales</taxon>
        <taxon>Paracoccaceae</taxon>
        <taxon>Yoonia</taxon>
    </lineage>
</organism>
<protein>
    <submittedName>
        <fullName evidence="2">Coproporphyrinogen III oxidase</fullName>
    </submittedName>
</protein>
<feature type="transmembrane region" description="Helical" evidence="1">
    <location>
        <begin position="6"/>
        <end position="23"/>
    </location>
</feature>
<dbReference type="EMBL" id="CP021431">
    <property type="protein sequence ID" value="ARU00668.1"/>
    <property type="molecule type" value="Genomic_DNA"/>
</dbReference>
<dbReference type="KEGG" id="lvs:LOKVESSMR4R_01348"/>
<sequence length="118" mass="12083">MDIINIIFALASIGLGLFGWLAPRYTLETLDLQAGPSGMGPSEIRASAGALFVGMGAGALLLGGPVAYAMLGFCWLGAALGRATSLGLDGRTRKKWTFFGVEALVGLGALALNLPLAM</sequence>
<name>A0A1Y0EAZ2_9RHOB</name>
<evidence type="ECO:0000313" key="3">
    <source>
        <dbReference type="Proteomes" id="UP000195273"/>
    </source>
</evidence>
<feature type="transmembrane region" description="Helical" evidence="1">
    <location>
        <begin position="96"/>
        <end position="116"/>
    </location>
</feature>
<evidence type="ECO:0000313" key="2">
    <source>
        <dbReference type="EMBL" id="ARU00668.1"/>
    </source>
</evidence>
<accession>A0A1Y0EAZ2</accession>
<proteinExistence type="predicted"/>
<dbReference type="AlphaFoldDB" id="A0A1Y0EAZ2"/>
<reference evidence="2 3" key="1">
    <citation type="submission" date="2017-05" db="EMBL/GenBank/DDBJ databases">
        <title>Genome Sequence of Loktanella vestfoldensis Strain SMR4r Isolated from a Culture of the Diatom Skeletonema marinoi.</title>
        <authorList>
            <person name="Topel M."/>
            <person name="Pinder M.I.M."/>
            <person name="Johansson O.N."/>
            <person name="Kourtchenko O."/>
            <person name="Godhe A."/>
            <person name="Clarke A.K."/>
        </authorList>
    </citation>
    <scope>NUCLEOTIDE SEQUENCE [LARGE SCALE GENOMIC DNA]</scope>
    <source>
        <strain evidence="2 3">SMR4r</strain>
    </source>
</reference>
<keyword evidence="1" id="KW-0472">Membrane</keyword>
<keyword evidence="1" id="KW-0812">Transmembrane</keyword>
<dbReference type="STRING" id="1122181.GCA_000382265_01838"/>
<evidence type="ECO:0000256" key="1">
    <source>
        <dbReference type="SAM" id="Phobius"/>
    </source>
</evidence>
<keyword evidence="1" id="KW-1133">Transmembrane helix</keyword>
<dbReference type="Proteomes" id="UP000195273">
    <property type="component" value="Chromosome"/>
</dbReference>
<dbReference type="RefSeq" id="WP_157898151.1">
    <property type="nucleotide sequence ID" value="NZ_CP021431.1"/>
</dbReference>